<dbReference type="AlphaFoldDB" id="A0A6A7Y7B4"/>
<evidence type="ECO:0000259" key="1">
    <source>
        <dbReference type="Pfam" id="PF01609"/>
    </source>
</evidence>
<dbReference type="InterPro" id="IPR012337">
    <property type="entry name" value="RNaseH-like_sf"/>
</dbReference>
<dbReference type="GO" id="GO:0006313">
    <property type="term" value="P:DNA transposition"/>
    <property type="evidence" value="ECO:0007669"/>
    <property type="project" value="InterPro"/>
</dbReference>
<dbReference type="Proteomes" id="UP000332515">
    <property type="component" value="Unassembled WGS sequence"/>
</dbReference>
<dbReference type="InterPro" id="IPR002559">
    <property type="entry name" value="Transposase_11"/>
</dbReference>
<evidence type="ECO:0000313" key="3">
    <source>
        <dbReference type="EMBL" id="MQT15194.1"/>
    </source>
</evidence>
<protein>
    <submittedName>
        <fullName evidence="3">IS5 family transposase</fullName>
    </submittedName>
</protein>
<proteinExistence type="predicted"/>
<reference evidence="3 4" key="1">
    <citation type="submission" date="2019-09" db="EMBL/GenBank/DDBJ databases">
        <title>Segnochrobactrum spirostomi gen. nov., sp. nov., isolated from the ciliate Spirostomum cf. yagiui and description of a novel family, Segnochrobactraceae fam. nov. within the order Rhizobiales of the class Alphaproteobacteria.</title>
        <authorList>
            <person name="Akter S."/>
            <person name="Shazib S.U.A."/>
            <person name="Shin M.K."/>
        </authorList>
    </citation>
    <scope>NUCLEOTIDE SEQUENCE [LARGE SCALE GENOMIC DNA]</scope>
    <source>
        <strain evidence="3 4">Sp-1</strain>
    </source>
</reference>
<comment type="caution">
    <text evidence="3">The sequence shown here is derived from an EMBL/GenBank/DDBJ whole genome shotgun (WGS) entry which is preliminary data.</text>
</comment>
<keyword evidence="4" id="KW-1185">Reference proteome</keyword>
<accession>A0A6A7Y7B4</accession>
<dbReference type="SUPFAM" id="SSF53098">
    <property type="entry name" value="Ribonuclease H-like"/>
    <property type="match status" value="1"/>
</dbReference>
<dbReference type="Pfam" id="PF01609">
    <property type="entry name" value="DDE_Tnp_1"/>
    <property type="match status" value="1"/>
</dbReference>
<dbReference type="Pfam" id="PF13340">
    <property type="entry name" value="DUF4096"/>
    <property type="match status" value="1"/>
</dbReference>
<dbReference type="PANTHER" id="PTHR46637:SF1">
    <property type="entry name" value="BLL5188 PROTEIN"/>
    <property type="match status" value="1"/>
</dbReference>
<evidence type="ECO:0000259" key="2">
    <source>
        <dbReference type="Pfam" id="PF13340"/>
    </source>
</evidence>
<dbReference type="GO" id="GO:0003677">
    <property type="term" value="F:DNA binding"/>
    <property type="evidence" value="ECO:0007669"/>
    <property type="project" value="InterPro"/>
</dbReference>
<dbReference type="PANTHER" id="PTHR46637">
    <property type="entry name" value="TIS1421-TRANSPOSASE PROTEIN A"/>
    <property type="match status" value="1"/>
</dbReference>
<evidence type="ECO:0000313" key="4">
    <source>
        <dbReference type="Proteomes" id="UP000332515"/>
    </source>
</evidence>
<feature type="domain" description="Transposase IS4-like" evidence="1">
    <location>
        <begin position="86"/>
        <end position="244"/>
    </location>
</feature>
<dbReference type="InterPro" id="IPR052909">
    <property type="entry name" value="Transposase_6_like"/>
</dbReference>
<organism evidence="3 4">
    <name type="scientific">Segnochrobactrum spirostomi</name>
    <dbReference type="NCBI Taxonomy" id="2608987"/>
    <lineage>
        <taxon>Bacteria</taxon>
        <taxon>Pseudomonadati</taxon>
        <taxon>Pseudomonadota</taxon>
        <taxon>Alphaproteobacteria</taxon>
        <taxon>Hyphomicrobiales</taxon>
        <taxon>Segnochrobactraceae</taxon>
        <taxon>Segnochrobactrum</taxon>
    </lineage>
</organism>
<feature type="domain" description="Insertion element IS402-like" evidence="2">
    <location>
        <begin position="6"/>
        <end position="76"/>
    </location>
</feature>
<dbReference type="GO" id="GO:0004803">
    <property type="term" value="F:transposase activity"/>
    <property type="evidence" value="ECO:0007669"/>
    <property type="project" value="InterPro"/>
</dbReference>
<name>A0A6A7Y7B4_9HYPH</name>
<dbReference type="InterPro" id="IPR025161">
    <property type="entry name" value="IS402-like_dom"/>
</dbReference>
<gene>
    <name evidence="3" type="ORF">F0357_21540</name>
</gene>
<dbReference type="EMBL" id="VWNA01000003">
    <property type="protein sequence ID" value="MQT15194.1"/>
    <property type="molecule type" value="Genomic_DNA"/>
</dbReference>
<dbReference type="NCBIfam" id="NF033580">
    <property type="entry name" value="transpos_IS5_3"/>
    <property type="match status" value="1"/>
</dbReference>
<sequence length="250" mass="28549">MRRHELTDEEWAVIAPLLPNKVRGVARVDDRRVINGILWRFRTGAPWRDVPERYGPRTTLYNRFVRWRAAGVWDRLLEAVSAAYDGDIVMIDYSCVRVHQHGAAIKKGDDDRCMGRSRGGLTTKIHALVDAEGRPIHLLLTVGQAGDAPAGRELLAHLPQGGILLADKAYDTDAIRAETAERGTFANVPARVIRKRTFAFSPWLYRQRNQIERFFNRIKQMRGLATRYDRRPDNFLAALKLAATRIWINP</sequence>